<dbReference type="Proteomes" id="UP001356095">
    <property type="component" value="Unassembled WGS sequence"/>
</dbReference>
<feature type="DNA-binding region" description="H-T-H motif" evidence="4">
    <location>
        <begin position="37"/>
        <end position="56"/>
    </location>
</feature>
<feature type="domain" description="HTH tetR-type" evidence="5">
    <location>
        <begin position="14"/>
        <end position="74"/>
    </location>
</feature>
<dbReference type="InterPro" id="IPR011075">
    <property type="entry name" value="TetR_C"/>
</dbReference>
<dbReference type="PRINTS" id="PR00455">
    <property type="entry name" value="HTHTETR"/>
</dbReference>
<evidence type="ECO:0000313" key="7">
    <source>
        <dbReference type="Proteomes" id="UP001356095"/>
    </source>
</evidence>
<dbReference type="InterPro" id="IPR001647">
    <property type="entry name" value="HTH_TetR"/>
</dbReference>
<evidence type="ECO:0000259" key="5">
    <source>
        <dbReference type="PROSITE" id="PS50977"/>
    </source>
</evidence>
<accession>A0ABU7KG68</accession>
<proteinExistence type="predicted"/>
<evidence type="ECO:0000313" key="6">
    <source>
        <dbReference type="EMBL" id="MEE2041207.1"/>
    </source>
</evidence>
<dbReference type="SUPFAM" id="SSF46689">
    <property type="entry name" value="Homeodomain-like"/>
    <property type="match status" value="1"/>
</dbReference>
<keyword evidence="2 4" id="KW-0238">DNA-binding</keyword>
<sequence length="193" mass="20803">MGAKKPTTEDPRVLRTRRDVVDAAVRIFAAQGWAAVTHAEVARQAGYSKATVYTHWPTRLDLMRASVGRICDETDHPAPTGDLRADLVDGLVDFAQDLESGHLDRVLGGLLERSGSAPEVDELRRQLYEAGTRSLESVLRAHLPPQDVEPCLTLLVGGVLSRSAFQVRPAGKAFVEDLVDRVLASSGGPGAAR</sequence>
<dbReference type="EMBL" id="JAUZMY010000044">
    <property type="protein sequence ID" value="MEE2041207.1"/>
    <property type="molecule type" value="Genomic_DNA"/>
</dbReference>
<dbReference type="Gene3D" id="1.10.357.10">
    <property type="entry name" value="Tetracycline Repressor, domain 2"/>
    <property type="match status" value="1"/>
</dbReference>
<protein>
    <submittedName>
        <fullName evidence="6">TetR/AcrR family transcriptional regulator</fullName>
    </submittedName>
</protein>
<dbReference type="InterPro" id="IPR050109">
    <property type="entry name" value="HTH-type_TetR-like_transc_reg"/>
</dbReference>
<keyword evidence="1" id="KW-0805">Transcription regulation</keyword>
<reference evidence="6 7" key="1">
    <citation type="submission" date="2023-08" db="EMBL/GenBank/DDBJ databases">
        <authorList>
            <person name="Girao M."/>
            <person name="Carvalho M.F."/>
        </authorList>
    </citation>
    <scope>NUCLEOTIDE SEQUENCE [LARGE SCALE GENOMIC DNA]</scope>
    <source>
        <strain evidence="6 7">CT-R113</strain>
    </source>
</reference>
<gene>
    <name evidence="6" type="ORF">Q8791_28685</name>
</gene>
<dbReference type="Pfam" id="PF16859">
    <property type="entry name" value="TetR_C_11"/>
    <property type="match status" value="1"/>
</dbReference>
<dbReference type="Pfam" id="PF00440">
    <property type="entry name" value="TetR_N"/>
    <property type="match status" value="1"/>
</dbReference>
<name>A0ABU7KG68_9ACTN</name>
<dbReference type="PROSITE" id="PS50977">
    <property type="entry name" value="HTH_TETR_2"/>
    <property type="match status" value="1"/>
</dbReference>
<keyword evidence="7" id="KW-1185">Reference proteome</keyword>
<comment type="caution">
    <text evidence="6">The sequence shown here is derived from an EMBL/GenBank/DDBJ whole genome shotgun (WGS) entry which is preliminary data.</text>
</comment>
<dbReference type="PANTHER" id="PTHR30055">
    <property type="entry name" value="HTH-TYPE TRANSCRIPTIONAL REGULATOR RUTR"/>
    <property type="match status" value="1"/>
</dbReference>
<evidence type="ECO:0000256" key="3">
    <source>
        <dbReference type="ARBA" id="ARBA00023163"/>
    </source>
</evidence>
<evidence type="ECO:0000256" key="1">
    <source>
        <dbReference type="ARBA" id="ARBA00023015"/>
    </source>
</evidence>
<dbReference type="RefSeq" id="WP_330094968.1">
    <property type="nucleotide sequence ID" value="NZ_JAUZMY010000044.1"/>
</dbReference>
<dbReference type="PANTHER" id="PTHR30055:SF234">
    <property type="entry name" value="HTH-TYPE TRANSCRIPTIONAL REGULATOR BETI"/>
    <property type="match status" value="1"/>
</dbReference>
<dbReference type="SUPFAM" id="SSF48498">
    <property type="entry name" value="Tetracyclin repressor-like, C-terminal domain"/>
    <property type="match status" value="1"/>
</dbReference>
<evidence type="ECO:0000256" key="4">
    <source>
        <dbReference type="PROSITE-ProRule" id="PRU00335"/>
    </source>
</evidence>
<evidence type="ECO:0000256" key="2">
    <source>
        <dbReference type="ARBA" id="ARBA00023125"/>
    </source>
</evidence>
<dbReference type="InterPro" id="IPR009057">
    <property type="entry name" value="Homeodomain-like_sf"/>
</dbReference>
<organism evidence="6 7">
    <name type="scientific">Nocardiopsis codii</name>
    <dbReference type="NCBI Taxonomy" id="3065942"/>
    <lineage>
        <taxon>Bacteria</taxon>
        <taxon>Bacillati</taxon>
        <taxon>Actinomycetota</taxon>
        <taxon>Actinomycetes</taxon>
        <taxon>Streptosporangiales</taxon>
        <taxon>Nocardiopsidaceae</taxon>
        <taxon>Nocardiopsis</taxon>
    </lineage>
</organism>
<keyword evidence="3" id="KW-0804">Transcription</keyword>
<dbReference type="InterPro" id="IPR036271">
    <property type="entry name" value="Tet_transcr_reg_TetR-rel_C_sf"/>
</dbReference>